<proteinExistence type="predicted"/>
<protein>
    <submittedName>
        <fullName evidence="2">Uncharacterized protein</fullName>
    </submittedName>
</protein>
<feature type="compositionally biased region" description="Basic and acidic residues" evidence="1">
    <location>
        <begin position="192"/>
        <end position="202"/>
    </location>
</feature>
<feature type="compositionally biased region" description="Polar residues" evidence="1">
    <location>
        <begin position="685"/>
        <end position="696"/>
    </location>
</feature>
<dbReference type="RefSeq" id="XP_060364971.1">
    <property type="nucleotide sequence ID" value="XM_060514147.1"/>
</dbReference>
<feature type="compositionally biased region" description="Basic and acidic residues" evidence="1">
    <location>
        <begin position="513"/>
        <end position="523"/>
    </location>
</feature>
<feature type="region of interest" description="Disordered" evidence="1">
    <location>
        <begin position="136"/>
        <end position="210"/>
    </location>
</feature>
<feature type="compositionally biased region" description="Polar residues" evidence="1">
    <location>
        <begin position="156"/>
        <end position="169"/>
    </location>
</feature>
<feature type="compositionally biased region" description="Acidic residues" evidence="1">
    <location>
        <begin position="1"/>
        <end position="11"/>
    </location>
</feature>
<evidence type="ECO:0000313" key="2">
    <source>
        <dbReference type="EMBL" id="KAK1724916.1"/>
    </source>
</evidence>
<sequence length="696" mass="76158">MNDPSEFDDEEFRTAPSTREHSLSVNRPPTVTQLPGVFVPSCHNGTVIYPTTTQRDPNFGRRPSIVPPGPPTTLDCSLLSNGDIETMTWAPQASPVFRRPSRCMSMDQTRTQAHNHCLPPAAAEAVAKGNLSGNKCLASDSQNSSSRRTTHRSGPDLTSNIYHGPTTTPIRGRRNNSGSHSSINVRYSRHSSRSEHLSDTPRRSGHSIWGKPNTLMQQIMGKVRVRLTSQRRTPGIASNDPDGATLCNKATCQYVLTDDQVQDVVEIVFKEMCKHNKTMEDVIKPQQANNTVVQTKLARKPSFLKTAIELQHARAADTATTISEPETSFFTRSATDGQVRSRSVARPAPITTIVSRDSITDIQWLADTLAEQSNQTREPVSDAFELPTSAVSQTNSSMFNVSRIIEGLNRDSDSDAVSDVPDFHGFSLGSQHVDELNRQKENVKETSVDNEASSITSFPSLPQRHCTSEWLSAPATLIPLEHEDKDKVNMYHLGIDARLGSIASIRKDLPHGDFDHGTTHEVDLPLNDPPSVNTKPSHRGSEALVDLHSPSETKLPGQLPENVRRRSAHFAEPLVQDTRKPEPGFMQQITRKISSVFQSSPSSSRTTRAPAPSEVGDEAIGNAVGELGASRPATGTVGPGVDCLSEPEPDAVYQAMVLSRPTKDKKKRRSTCSEDYIPHTCVDDLSTSGMPSPNIQ</sequence>
<accession>A0AAD8UPB3</accession>
<evidence type="ECO:0000256" key="1">
    <source>
        <dbReference type="SAM" id="MobiDB-lite"/>
    </source>
</evidence>
<gene>
    <name evidence="2" type="ORF">BDZ83DRAFT_752103</name>
</gene>
<feature type="region of interest" description="Disordered" evidence="1">
    <location>
        <begin position="657"/>
        <end position="696"/>
    </location>
</feature>
<keyword evidence="3" id="KW-1185">Reference proteome</keyword>
<dbReference type="EMBL" id="JAHMHS010000046">
    <property type="protein sequence ID" value="KAK1724916.1"/>
    <property type="molecule type" value="Genomic_DNA"/>
</dbReference>
<evidence type="ECO:0000313" key="3">
    <source>
        <dbReference type="Proteomes" id="UP001244207"/>
    </source>
</evidence>
<dbReference type="Proteomes" id="UP001244207">
    <property type="component" value="Unassembled WGS sequence"/>
</dbReference>
<feature type="compositionally biased region" description="Low complexity" evidence="1">
    <location>
        <begin position="175"/>
        <end position="184"/>
    </location>
</feature>
<feature type="region of interest" description="Disordered" evidence="1">
    <location>
        <begin position="51"/>
        <end position="70"/>
    </location>
</feature>
<name>A0AAD8UPB3_GLOAC</name>
<feature type="region of interest" description="Disordered" evidence="1">
    <location>
        <begin position="1"/>
        <end position="29"/>
    </location>
</feature>
<feature type="region of interest" description="Disordered" evidence="1">
    <location>
        <begin position="594"/>
        <end position="617"/>
    </location>
</feature>
<dbReference type="AlphaFoldDB" id="A0AAD8UPB3"/>
<organism evidence="2 3">
    <name type="scientific">Glomerella acutata</name>
    <name type="common">Colletotrichum acutatum</name>
    <dbReference type="NCBI Taxonomy" id="27357"/>
    <lineage>
        <taxon>Eukaryota</taxon>
        <taxon>Fungi</taxon>
        <taxon>Dikarya</taxon>
        <taxon>Ascomycota</taxon>
        <taxon>Pezizomycotina</taxon>
        <taxon>Sordariomycetes</taxon>
        <taxon>Hypocreomycetidae</taxon>
        <taxon>Glomerellales</taxon>
        <taxon>Glomerellaceae</taxon>
        <taxon>Colletotrichum</taxon>
        <taxon>Colletotrichum acutatum species complex</taxon>
    </lineage>
</organism>
<feature type="compositionally biased region" description="Low complexity" evidence="1">
    <location>
        <begin position="599"/>
        <end position="613"/>
    </location>
</feature>
<reference evidence="2" key="1">
    <citation type="submission" date="2021-12" db="EMBL/GenBank/DDBJ databases">
        <title>Comparative genomics, transcriptomics and evolutionary studies reveal genomic signatures of adaptation to plant cell wall in hemibiotrophic fungi.</title>
        <authorList>
            <consortium name="DOE Joint Genome Institute"/>
            <person name="Baroncelli R."/>
            <person name="Diaz J.F."/>
            <person name="Benocci T."/>
            <person name="Peng M."/>
            <person name="Battaglia E."/>
            <person name="Haridas S."/>
            <person name="Andreopoulos W."/>
            <person name="Labutti K."/>
            <person name="Pangilinan J."/>
            <person name="Floch G.L."/>
            <person name="Makela M.R."/>
            <person name="Henrissat B."/>
            <person name="Grigoriev I.V."/>
            <person name="Crouch J.A."/>
            <person name="De Vries R.P."/>
            <person name="Sukno S.A."/>
            <person name="Thon M.R."/>
        </authorList>
    </citation>
    <scope>NUCLEOTIDE SEQUENCE</scope>
    <source>
        <strain evidence="2">CBS 112980</strain>
    </source>
</reference>
<dbReference type="GeneID" id="85398045"/>
<comment type="caution">
    <text evidence="2">The sequence shown here is derived from an EMBL/GenBank/DDBJ whole genome shotgun (WGS) entry which is preliminary data.</text>
</comment>
<feature type="region of interest" description="Disordered" evidence="1">
    <location>
        <begin position="513"/>
        <end position="562"/>
    </location>
</feature>